<comment type="caution">
    <text evidence="2">The sequence shown here is derived from an EMBL/GenBank/DDBJ whole genome shotgun (WGS) entry which is preliminary data.</text>
</comment>
<keyword evidence="2" id="KW-0808">Transferase</keyword>
<sequence length="229" mass="25954">MFRRRAIQVQDVYVPQHKIIEVYDKLAPVYDIWGALTETKARSRALQLARVDDGSAILEVAVGTGLTFLELVKQNPVGTNIGIDISTGMLDKAKARLEKVENVNYQLETGNAFNLEVESKSVDILMNNYMFDLIAFNEIPVILNEFRRVLKDDGQLILVNMTQGESIFSRVYELIYRVSPKLMGGCRGIRLTDALIASGFKVDIREYIQQMLFPSEVILARPDTRTHLE</sequence>
<dbReference type="Proteomes" id="UP000282060">
    <property type="component" value="Unassembled WGS sequence"/>
</dbReference>
<gene>
    <name evidence="2" type="ORF">EKG39_06525</name>
</gene>
<feature type="domain" description="Methyltransferase" evidence="1">
    <location>
        <begin position="57"/>
        <end position="154"/>
    </location>
</feature>
<dbReference type="GO" id="GO:0032259">
    <property type="term" value="P:methylation"/>
    <property type="evidence" value="ECO:0007669"/>
    <property type="project" value="UniProtKB-KW"/>
</dbReference>
<dbReference type="PANTHER" id="PTHR42912:SF80">
    <property type="entry name" value="METHYLTRANSFERASE DOMAIN-CONTAINING PROTEIN"/>
    <property type="match status" value="1"/>
</dbReference>
<dbReference type="Gene3D" id="3.40.50.150">
    <property type="entry name" value="Vaccinia Virus protein VP39"/>
    <property type="match status" value="1"/>
</dbReference>
<dbReference type="InterPro" id="IPR050508">
    <property type="entry name" value="Methyltransf_Superfamily"/>
</dbReference>
<reference evidence="2 3" key="1">
    <citation type="submission" date="2018-12" db="EMBL/GenBank/DDBJ databases">
        <authorList>
            <person name="Yu L."/>
        </authorList>
    </citation>
    <scope>NUCLEOTIDE SEQUENCE [LARGE SCALE GENOMIC DNA]</scope>
    <source>
        <strain evidence="2 3">HAW-EB5</strain>
    </source>
</reference>
<protein>
    <submittedName>
        <fullName evidence="2">Methyltransferase domain-containing protein</fullName>
    </submittedName>
</protein>
<dbReference type="GO" id="GO:0008168">
    <property type="term" value="F:methyltransferase activity"/>
    <property type="evidence" value="ECO:0007669"/>
    <property type="project" value="UniProtKB-KW"/>
</dbReference>
<keyword evidence="2" id="KW-0489">Methyltransferase</keyword>
<dbReference type="EMBL" id="RXNV01000002">
    <property type="protein sequence ID" value="RTR33389.1"/>
    <property type="molecule type" value="Genomic_DNA"/>
</dbReference>
<proteinExistence type="predicted"/>
<dbReference type="AlphaFoldDB" id="A0A3S0IIN9"/>
<name>A0A3S0IIN9_9GAMM</name>
<dbReference type="SUPFAM" id="SSF53335">
    <property type="entry name" value="S-adenosyl-L-methionine-dependent methyltransferases"/>
    <property type="match status" value="1"/>
</dbReference>
<evidence type="ECO:0000313" key="3">
    <source>
        <dbReference type="Proteomes" id="UP000282060"/>
    </source>
</evidence>
<evidence type="ECO:0000259" key="1">
    <source>
        <dbReference type="Pfam" id="PF13649"/>
    </source>
</evidence>
<keyword evidence="3" id="KW-1185">Reference proteome</keyword>
<dbReference type="PANTHER" id="PTHR42912">
    <property type="entry name" value="METHYLTRANSFERASE"/>
    <property type="match status" value="1"/>
</dbReference>
<dbReference type="Pfam" id="PF13649">
    <property type="entry name" value="Methyltransf_25"/>
    <property type="match status" value="1"/>
</dbReference>
<dbReference type="InterPro" id="IPR041698">
    <property type="entry name" value="Methyltransf_25"/>
</dbReference>
<accession>A0A3S0IIN9</accession>
<organism evidence="2 3">
    <name type="scientific">Shewanella atlantica</name>
    <dbReference type="NCBI Taxonomy" id="271099"/>
    <lineage>
        <taxon>Bacteria</taxon>
        <taxon>Pseudomonadati</taxon>
        <taxon>Pseudomonadota</taxon>
        <taxon>Gammaproteobacteria</taxon>
        <taxon>Alteromonadales</taxon>
        <taxon>Shewanellaceae</taxon>
        <taxon>Shewanella</taxon>
    </lineage>
</organism>
<evidence type="ECO:0000313" key="2">
    <source>
        <dbReference type="EMBL" id="RTR33389.1"/>
    </source>
</evidence>
<dbReference type="InterPro" id="IPR029063">
    <property type="entry name" value="SAM-dependent_MTases_sf"/>
</dbReference>
<dbReference type="CDD" id="cd02440">
    <property type="entry name" value="AdoMet_MTases"/>
    <property type="match status" value="1"/>
</dbReference>
<dbReference type="OrthoDB" id="9760689at2"/>
<dbReference type="RefSeq" id="WP_126504945.1">
    <property type="nucleotide sequence ID" value="NZ_RXNV01000002.1"/>
</dbReference>